<evidence type="ECO:0000313" key="3">
    <source>
        <dbReference type="EMBL" id="MBZ3884940.1"/>
    </source>
</evidence>
<comment type="caution">
    <text evidence="3">The sequence shown here is derived from an EMBL/GenBank/DDBJ whole genome shotgun (WGS) entry which is preliminary data.</text>
</comment>
<dbReference type="GO" id="GO:0046983">
    <property type="term" value="F:protein dimerization activity"/>
    <property type="evidence" value="ECO:0007669"/>
    <property type="project" value="InterPro"/>
</dbReference>
<dbReference type="EMBL" id="JAATJV010396617">
    <property type="protein sequence ID" value="MBZ3884940.1"/>
    <property type="molecule type" value="Genomic_DNA"/>
</dbReference>
<dbReference type="InterPro" id="IPR021563">
    <property type="entry name" value="RILP_dimer"/>
</dbReference>
<accession>A0AA41T5T6</accession>
<feature type="domain" description="Rab interacting lysosomal protein dimerization" evidence="2">
    <location>
        <begin position="91"/>
        <end position="152"/>
    </location>
</feature>
<protein>
    <submittedName>
        <fullName evidence="3">RILP-like protein 2</fullName>
    </submittedName>
</protein>
<organism evidence="3 4">
    <name type="scientific">Sciurus carolinensis</name>
    <name type="common">Eastern gray squirrel</name>
    <dbReference type="NCBI Taxonomy" id="30640"/>
    <lineage>
        <taxon>Eukaryota</taxon>
        <taxon>Metazoa</taxon>
        <taxon>Chordata</taxon>
        <taxon>Craniata</taxon>
        <taxon>Vertebrata</taxon>
        <taxon>Euteleostomi</taxon>
        <taxon>Mammalia</taxon>
        <taxon>Eutheria</taxon>
        <taxon>Euarchontoglires</taxon>
        <taxon>Glires</taxon>
        <taxon>Rodentia</taxon>
        <taxon>Sciuromorpha</taxon>
        <taxon>Sciuridae</taxon>
        <taxon>Sciurinae</taxon>
        <taxon>Sciurini</taxon>
        <taxon>Sciurus</taxon>
    </lineage>
</organism>
<reference evidence="3" key="1">
    <citation type="submission" date="2020-03" db="EMBL/GenBank/DDBJ databases">
        <title>Studies in the Genomics of Life Span.</title>
        <authorList>
            <person name="Glass D."/>
        </authorList>
    </citation>
    <scope>NUCLEOTIDE SEQUENCE</scope>
    <source>
        <strain evidence="3">SUZIE</strain>
        <tissue evidence="3">Muscle</tissue>
    </source>
</reference>
<name>A0AA41T5T6_SCICA</name>
<gene>
    <name evidence="3" type="ORF">SUZIE_180455</name>
</gene>
<keyword evidence="4" id="KW-1185">Reference proteome</keyword>
<dbReference type="AlphaFoldDB" id="A0AA41T5T6"/>
<sequence>MEKPPVREEEEEEEEEVTRTTEGVLSKSPFQLTTQDVYDIYVVGRELMVLGSDPRVMQLQFKIVRMRAGDAEGDDKMVKDLTDPSLQHFMLQELSKLKSQLLVAQEELQCYKSGLIAQREGPAGRRGKGAGVSRACSADSSKEEKTIMKKLFSFRSGKQT</sequence>
<proteinExistence type="predicted"/>
<dbReference type="Proteomes" id="UP001166674">
    <property type="component" value="Unassembled WGS sequence"/>
</dbReference>
<dbReference type="Gene3D" id="1.20.58.1770">
    <property type="match status" value="1"/>
</dbReference>
<evidence type="ECO:0000259" key="2">
    <source>
        <dbReference type="Pfam" id="PF11461"/>
    </source>
</evidence>
<dbReference type="SUPFAM" id="SSF161256">
    <property type="entry name" value="RILP dimerisation region"/>
    <property type="match status" value="1"/>
</dbReference>
<dbReference type="Pfam" id="PF11461">
    <property type="entry name" value="RILP"/>
    <property type="match status" value="1"/>
</dbReference>
<evidence type="ECO:0000313" key="4">
    <source>
        <dbReference type="Proteomes" id="UP001166674"/>
    </source>
</evidence>
<feature type="region of interest" description="Disordered" evidence="1">
    <location>
        <begin position="1"/>
        <end position="24"/>
    </location>
</feature>
<dbReference type="Gene3D" id="6.10.230.10">
    <property type="match status" value="1"/>
</dbReference>
<evidence type="ECO:0000256" key="1">
    <source>
        <dbReference type="SAM" id="MobiDB-lite"/>
    </source>
</evidence>